<evidence type="ECO:0000313" key="2">
    <source>
        <dbReference type="Proteomes" id="UP001633002"/>
    </source>
</evidence>
<comment type="caution">
    <text evidence="1">The sequence shown here is derived from an EMBL/GenBank/DDBJ whole genome shotgun (WGS) entry which is preliminary data.</text>
</comment>
<reference evidence="1 2" key="1">
    <citation type="submission" date="2024-09" db="EMBL/GenBank/DDBJ databases">
        <title>Chromosome-scale assembly of Riccia sorocarpa.</title>
        <authorList>
            <person name="Paukszto L."/>
        </authorList>
    </citation>
    <scope>NUCLEOTIDE SEQUENCE [LARGE SCALE GENOMIC DNA]</scope>
    <source>
        <strain evidence="1">LP-2024</strain>
        <tissue evidence="1">Aerial parts of the thallus</tissue>
    </source>
</reference>
<dbReference type="Proteomes" id="UP001633002">
    <property type="component" value="Unassembled WGS sequence"/>
</dbReference>
<dbReference type="AlphaFoldDB" id="A0ABD3HWY5"/>
<proteinExistence type="predicted"/>
<organism evidence="1 2">
    <name type="scientific">Riccia sorocarpa</name>
    <dbReference type="NCBI Taxonomy" id="122646"/>
    <lineage>
        <taxon>Eukaryota</taxon>
        <taxon>Viridiplantae</taxon>
        <taxon>Streptophyta</taxon>
        <taxon>Embryophyta</taxon>
        <taxon>Marchantiophyta</taxon>
        <taxon>Marchantiopsida</taxon>
        <taxon>Marchantiidae</taxon>
        <taxon>Marchantiales</taxon>
        <taxon>Ricciaceae</taxon>
        <taxon>Riccia</taxon>
    </lineage>
</organism>
<name>A0ABD3HWY5_9MARC</name>
<sequence>MCSRGIRGPVFTLLSYSWERLMSTFRRDPSAQVFDPSLDLASHFFFAARRVRGVRDALRIAKELQRKCEGARVLTISQLKVFCQTPFLSDTVFSIDEEDIIVTVLQAADQDTSRPISHDDWVAPDGVRVEDVSHVFWLCPRWRRLWGDIACKVEGCSQLTNLREDLALMPQVLDWTQQGPKQEVLFRLWFLAVA</sequence>
<evidence type="ECO:0000313" key="1">
    <source>
        <dbReference type="EMBL" id="KAL3696000.1"/>
    </source>
</evidence>
<protein>
    <submittedName>
        <fullName evidence="1">Uncharacterized protein</fullName>
    </submittedName>
</protein>
<gene>
    <name evidence="1" type="ORF">R1sor_010076</name>
</gene>
<dbReference type="EMBL" id="JBJQOH010000002">
    <property type="protein sequence ID" value="KAL3696000.1"/>
    <property type="molecule type" value="Genomic_DNA"/>
</dbReference>
<accession>A0ABD3HWY5</accession>
<keyword evidence="2" id="KW-1185">Reference proteome</keyword>